<dbReference type="VEuPathDB" id="FungiDB:CLCR_02615"/>
<evidence type="ECO:0000313" key="1">
    <source>
        <dbReference type="EMBL" id="OCT47163.1"/>
    </source>
</evidence>
<reference evidence="2" key="1">
    <citation type="submission" date="2015-07" db="EMBL/GenBank/DDBJ databases">
        <authorList>
            <person name="Teixeira M.M."/>
            <person name="Souza R.C."/>
            <person name="Almeida L.G."/>
            <person name="Vicente V.A."/>
            <person name="de Hoog S."/>
            <person name="Bocca A.L."/>
            <person name="de Almeida S.R."/>
            <person name="Vasconcelos A.T."/>
            <person name="Felipe M.S."/>
        </authorList>
    </citation>
    <scope>NUCLEOTIDE SEQUENCE [LARGE SCALE GENOMIC DNA]</scope>
    <source>
        <strain evidence="2">KSF</strain>
    </source>
</reference>
<comment type="caution">
    <text evidence="1">The sequence shown here is derived from an EMBL/GenBank/DDBJ whole genome shotgun (WGS) entry which is preliminary data.</text>
</comment>
<dbReference type="Proteomes" id="UP000094526">
    <property type="component" value="Unassembled WGS sequence"/>
</dbReference>
<organism evidence="1 2">
    <name type="scientific">Cladophialophora carrionii</name>
    <dbReference type="NCBI Taxonomy" id="86049"/>
    <lineage>
        <taxon>Eukaryota</taxon>
        <taxon>Fungi</taxon>
        <taxon>Dikarya</taxon>
        <taxon>Ascomycota</taxon>
        <taxon>Pezizomycotina</taxon>
        <taxon>Eurotiomycetes</taxon>
        <taxon>Chaetothyriomycetidae</taxon>
        <taxon>Chaetothyriales</taxon>
        <taxon>Herpotrichiellaceae</taxon>
        <taxon>Cladophialophora</taxon>
    </lineage>
</organism>
<name>A0A1C1CF66_9EURO</name>
<dbReference type="VEuPathDB" id="FungiDB:G647_02267"/>
<gene>
    <name evidence="1" type="ORF">CLCR_02615</name>
</gene>
<evidence type="ECO:0000313" key="2">
    <source>
        <dbReference type="Proteomes" id="UP000094526"/>
    </source>
</evidence>
<dbReference type="EMBL" id="LGRB01000014">
    <property type="protein sequence ID" value="OCT47163.1"/>
    <property type="molecule type" value="Genomic_DNA"/>
</dbReference>
<proteinExistence type="predicted"/>
<dbReference type="AlphaFoldDB" id="A0A1C1CF66"/>
<accession>A0A1C1CF66</accession>
<protein>
    <submittedName>
        <fullName evidence="1">Uncharacterized protein</fullName>
    </submittedName>
</protein>
<sequence length="195" mass="20841">MVFKEVNAGAGANIKACVYLAQKPTEKYTVSWKAGSASDHCMYNTGNDATMHVTDGGLTCTSVGYVEHKASSSGGDLCATDQSVWGLSYHGGRDNVSSGSTLTYWEAAGAFLSKGHVWLVNQSKGTKICPSESNCDAGDVWWRIRDTPDIYIVFVPPASASELGENPDLFDDLAVQGGGELRSVNPGARDRHLWS</sequence>
<dbReference type="OrthoDB" id="4710922at2759"/>
<keyword evidence="2" id="KW-1185">Reference proteome</keyword>